<dbReference type="AlphaFoldDB" id="A0A7M1SSN7"/>
<protein>
    <recommendedName>
        <fullName evidence="3">Ankyrin repeat domain-containing protein</fullName>
    </recommendedName>
</protein>
<organism evidence="1 2">
    <name type="scientific">Ruania alkalisoli</name>
    <dbReference type="NCBI Taxonomy" id="2779775"/>
    <lineage>
        <taxon>Bacteria</taxon>
        <taxon>Bacillati</taxon>
        <taxon>Actinomycetota</taxon>
        <taxon>Actinomycetes</taxon>
        <taxon>Micrococcales</taxon>
        <taxon>Ruaniaceae</taxon>
        <taxon>Ruania</taxon>
    </lineage>
</organism>
<proteinExistence type="predicted"/>
<name>A0A7M1SSN7_9MICO</name>
<sequence length="180" mass="19628">MADPILSAKRATHESFLADYDPGVTPKFTSASTGQTVLFGALANKDPRTRAAIANRLLDDGADPAVVSSSGVSLLHVLLGQRKHEPSLEGPLLRRLLEGGAPINTVESRDGAPLGMLYRLSSLSDEDRIPMYEAFFDRPDLDLDAHATTTHTIRELIEMAAENRPIPYRLMLDHDARRGA</sequence>
<gene>
    <name evidence="1" type="ORF">IM660_18255</name>
</gene>
<dbReference type="RefSeq" id="WP_193497181.1">
    <property type="nucleotide sequence ID" value="NZ_CP063169.1"/>
</dbReference>
<dbReference type="InterPro" id="IPR036770">
    <property type="entry name" value="Ankyrin_rpt-contain_sf"/>
</dbReference>
<evidence type="ECO:0000313" key="2">
    <source>
        <dbReference type="Proteomes" id="UP000593758"/>
    </source>
</evidence>
<dbReference type="Proteomes" id="UP000593758">
    <property type="component" value="Chromosome"/>
</dbReference>
<evidence type="ECO:0000313" key="1">
    <source>
        <dbReference type="EMBL" id="QOR70505.1"/>
    </source>
</evidence>
<dbReference type="EMBL" id="CP063169">
    <property type="protein sequence ID" value="QOR70505.1"/>
    <property type="molecule type" value="Genomic_DNA"/>
</dbReference>
<keyword evidence="2" id="KW-1185">Reference proteome</keyword>
<dbReference type="KEGG" id="halt:IM660_18255"/>
<accession>A0A7M1SSN7</accession>
<reference evidence="1 2" key="1">
    <citation type="submission" date="2020-10" db="EMBL/GenBank/DDBJ databases">
        <title>Haloactinobacterium sp. RN3S43, a bacterium isolated from saline soil.</title>
        <authorList>
            <person name="Sun J.-Q."/>
        </authorList>
    </citation>
    <scope>NUCLEOTIDE SEQUENCE [LARGE SCALE GENOMIC DNA]</scope>
    <source>
        <strain evidence="1 2">RN3S43</strain>
    </source>
</reference>
<dbReference type="Gene3D" id="1.25.40.20">
    <property type="entry name" value="Ankyrin repeat-containing domain"/>
    <property type="match status" value="1"/>
</dbReference>
<evidence type="ECO:0008006" key="3">
    <source>
        <dbReference type="Google" id="ProtNLM"/>
    </source>
</evidence>